<proteinExistence type="predicted"/>
<dbReference type="Proteomes" id="UP001216907">
    <property type="component" value="Unassembled WGS sequence"/>
</dbReference>
<name>A0ABT6FKW1_9BACT</name>
<comment type="caution">
    <text evidence="1">The sequence shown here is derived from an EMBL/GenBank/DDBJ whole genome shotgun (WGS) entry which is preliminary data.</text>
</comment>
<gene>
    <name evidence="1" type="ORF">PZE19_30810</name>
</gene>
<accession>A0ABT6FKW1</accession>
<keyword evidence="2" id="KW-1185">Reference proteome</keyword>
<organism evidence="1 2">
    <name type="scientific">Paludisphaera mucosa</name>
    <dbReference type="NCBI Taxonomy" id="3030827"/>
    <lineage>
        <taxon>Bacteria</taxon>
        <taxon>Pseudomonadati</taxon>
        <taxon>Planctomycetota</taxon>
        <taxon>Planctomycetia</taxon>
        <taxon>Isosphaerales</taxon>
        <taxon>Isosphaeraceae</taxon>
        <taxon>Paludisphaera</taxon>
    </lineage>
</organism>
<evidence type="ECO:0000313" key="1">
    <source>
        <dbReference type="EMBL" id="MDG3008180.1"/>
    </source>
</evidence>
<dbReference type="RefSeq" id="WP_277864507.1">
    <property type="nucleotide sequence ID" value="NZ_JARRAG010000003.1"/>
</dbReference>
<reference evidence="1 2" key="1">
    <citation type="submission" date="2023-03" db="EMBL/GenBank/DDBJ databases">
        <title>Paludisphaera mucosa sp. nov. a novel planctomycete from northern fen.</title>
        <authorList>
            <person name="Ivanova A."/>
        </authorList>
    </citation>
    <scope>NUCLEOTIDE SEQUENCE [LARGE SCALE GENOMIC DNA]</scope>
    <source>
        <strain evidence="1 2">Pla2</strain>
    </source>
</reference>
<protein>
    <recommendedName>
        <fullName evidence="3">DUF1579 domain-containing protein</fullName>
    </recommendedName>
</protein>
<sequence>MMEASGRMRLGRYEFAVESATFRYISQSWSGPGWDFNIRGRCLNDDPIEPMYPHGGIGVYTEAAPLPFEKAVDYTGVELDLPGGCDEATGEPYFAIDVGESYEVSDVRLRFAGRDGDRYLIEMSGTAPSSLLGRPERLDLRAWVQERPDHAYPA</sequence>
<dbReference type="EMBL" id="JARRAG010000003">
    <property type="protein sequence ID" value="MDG3008180.1"/>
    <property type="molecule type" value="Genomic_DNA"/>
</dbReference>
<evidence type="ECO:0008006" key="3">
    <source>
        <dbReference type="Google" id="ProtNLM"/>
    </source>
</evidence>
<evidence type="ECO:0000313" key="2">
    <source>
        <dbReference type="Proteomes" id="UP001216907"/>
    </source>
</evidence>